<comment type="caution">
    <text evidence="1">The sequence shown here is derived from an EMBL/GenBank/DDBJ whole genome shotgun (WGS) entry which is preliminary data.</text>
</comment>
<proteinExistence type="predicted"/>
<gene>
    <name evidence="1" type="ORF">HNP47_003253</name>
</gene>
<dbReference type="AlphaFoldDB" id="A0A7W9FXA5"/>
<sequence length="230" mass="24880">SLLDRSAAEAFERLALAMDAEDWDGAVAAQMEWLLWRVGSILEKTDIDVSALVTAPDLLGRIVGLLTTAAAASSGDDLSPRTTKKLEAAQGALEAMLAQLAAAQRVGAEKATASMLVLAGGEIARAEVLLSLAEAELWDRFTDLQAEVVRRRGGKPEGFQPRWQIEFGKHLTAQQTPGQSFKRADLIDKVYKWNDVERQNGRNHGIPGTDNGVGLGIDRLAKLGIVRLQR</sequence>
<reference evidence="1 2" key="1">
    <citation type="submission" date="2020-08" db="EMBL/GenBank/DDBJ databases">
        <title>Functional genomics of gut bacteria from endangered species of beetles.</title>
        <authorList>
            <person name="Carlos-Shanley C."/>
        </authorList>
    </citation>
    <scope>NUCLEOTIDE SEQUENCE [LARGE SCALE GENOMIC DNA]</scope>
    <source>
        <strain evidence="1 2">S00192</strain>
    </source>
</reference>
<evidence type="ECO:0000313" key="2">
    <source>
        <dbReference type="Proteomes" id="UP000556201"/>
    </source>
</evidence>
<dbReference type="Proteomes" id="UP000556201">
    <property type="component" value="Unassembled WGS sequence"/>
</dbReference>
<feature type="non-terminal residue" evidence="1">
    <location>
        <position position="1"/>
    </location>
</feature>
<name>A0A7W9FXA5_BREVE</name>
<protein>
    <submittedName>
        <fullName evidence="1">Uncharacterized protein</fullName>
    </submittedName>
</protein>
<dbReference type="EMBL" id="JACHLJ010000009">
    <property type="protein sequence ID" value="MBB5773228.1"/>
    <property type="molecule type" value="Genomic_DNA"/>
</dbReference>
<dbReference type="RefSeq" id="WP_184280364.1">
    <property type="nucleotide sequence ID" value="NZ_JACHLJ010000009.1"/>
</dbReference>
<organism evidence="1 2">
    <name type="scientific">Brevundimonas vesicularis</name>
    <name type="common">Pseudomonas vesicularis</name>
    <dbReference type="NCBI Taxonomy" id="41276"/>
    <lineage>
        <taxon>Bacteria</taxon>
        <taxon>Pseudomonadati</taxon>
        <taxon>Pseudomonadota</taxon>
        <taxon>Alphaproteobacteria</taxon>
        <taxon>Caulobacterales</taxon>
        <taxon>Caulobacteraceae</taxon>
        <taxon>Brevundimonas</taxon>
    </lineage>
</organism>
<evidence type="ECO:0000313" key="1">
    <source>
        <dbReference type="EMBL" id="MBB5773228.1"/>
    </source>
</evidence>
<accession>A0A7W9FXA5</accession>